<keyword evidence="2" id="KW-0479">Metal-binding</keyword>
<dbReference type="GeneID" id="27337799"/>
<keyword evidence="5" id="KW-0539">Nucleus</keyword>
<accession>A0A0D1Y8V8</accession>
<dbReference type="AlphaFoldDB" id="A0A0D1Y8V8"/>
<dbReference type="EMBL" id="KN847499">
    <property type="protein sequence ID" value="KIW11416.1"/>
    <property type="molecule type" value="Genomic_DNA"/>
</dbReference>
<dbReference type="VEuPathDB" id="FungiDB:PV08_10716"/>
<keyword evidence="4" id="KW-0804">Transcription</keyword>
<evidence type="ECO:0000313" key="6">
    <source>
        <dbReference type="EMBL" id="KIW11416.1"/>
    </source>
</evidence>
<evidence type="ECO:0008006" key="8">
    <source>
        <dbReference type="Google" id="ProtNLM"/>
    </source>
</evidence>
<keyword evidence="3" id="KW-0805">Transcription regulation</keyword>
<dbReference type="PANTHER" id="PTHR47338">
    <property type="entry name" value="ZN(II)2CYS6 TRANSCRIPTION FACTOR (EUROFUNG)-RELATED"/>
    <property type="match status" value="1"/>
</dbReference>
<organism evidence="6 7">
    <name type="scientific">Exophiala spinifera</name>
    <dbReference type="NCBI Taxonomy" id="91928"/>
    <lineage>
        <taxon>Eukaryota</taxon>
        <taxon>Fungi</taxon>
        <taxon>Dikarya</taxon>
        <taxon>Ascomycota</taxon>
        <taxon>Pezizomycotina</taxon>
        <taxon>Eurotiomycetes</taxon>
        <taxon>Chaetothyriomycetidae</taxon>
        <taxon>Chaetothyriales</taxon>
        <taxon>Herpotrichiellaceae</taxon>
        <taxon>Exophiala</taxon>
    </lineage>
</organism>
<sequence length="478" mass="53415">MSPLSLQTDLYQTYPEMTMSYAEKYFAHVDTPALSVLPKGPFLEWIMLDRSKRPRDNTVLYTVLAVGSVFANGSAAAAHLSEFSQIGSSGIDALGGSLLHLMLTTLLFANLRHLQGDYDGAAELYISVYKMGQRELSSRPADQGTATPPWAFGLDRGSMMECAKRATWLADVMLCLGSCRCPYAQRQSMWEIQHAHQNSVHDSLSLDGSTVSRPDLILIATALREVAVMAGTPRALWQHETNVNFETIRSRLDTWDVAFQGNRARGQVSARRSSADQQVDILYFFAKALLHRRACPPWSGPEAQAHYAHEAFVNASKILRVAQQLSNSRTEDASAFTMLCPFIGLAIFEAFDIITARGTMYHLHGEESRVMSMMSAGLETLEALSQSWHGGREQLDSAKKRMEIMLRMTLPNQNGNGGFYFSKSMQASGEWEQDVMYSCPLLDYFDEMDWSSLIQLDGNFCCLDGEDQQMNLSLSWRI</sequence>
<dbReference type="GO" id="GO:0046872">
    <property type="term" value="F:metal ion binding"/>
    <property type="evidence" value="ECO:0007669"/>
    <property type="project" value="UniProtKB-KW"/>
</dbReference>
<keyword evidence="7" id="KW-1185">Reference proteome</keyword>
<dbReference type="RefSeq" id="XP_016231632.1">
    <property type="nucleotide sequence ID" value="XM_016385030.1"/>
</dbReference>
<evidence type="ECO:0000313" key="7">
    <source>
        <dbReference type="Proteomes" id="UP000053328"/>
    </source>
</evidence>
<gene>
    <name evidence="6" type="ORF">PV08_10716</name>
</gene>
<dbReference type="PANTHER" id="PTHR47338:SF11">
    <property type="entry name" value="ZN(II)2CYS6 TRANSCRIPTION FACTOR (EUROFUNG)"/>
    <property type="match status" value="1"/>
</dbReference>
<evidence type="ECO:0000256" key="3">
    <source>
        <dbReference type="ARBA" id="ARBA00023015"/>
    </source>
</evidence>
<dbReference type="GO" id="GO:0005634">
    <property type="term" value="C:nucleus"/>
    <property type="evidence" value="ECO:0007669"/>
    <property type="project" value="UniProtKB-SubCell"/>
</dbReference>
<dbReference type="STRING" id="91928.A0A0D1Y8V8"/>
<dbReference type="HOGENOM" id="CLU_525832_0_0_1"/>
<dbReference type="Proteomes" id="UP000053328">
    <property type="component" value="Unassembled WGS sequence"/>
</dbReference>
<name>A0A0D1Y8V8_9EURO</name>
<evidence type="ECO:0000256" key="5">
    <source>
        <dbReference type="ARBA" id="ARBA00023242"/>
    </source>
</evidence>
<dbReference type="OrthoDB" id="5426798at2759"/>
<evidence type="ECO:0000256" key="4">
    <source>
        <dbReference type="ARBA" id="ARBA00023163"/>
    </source>
</evidence>
<evidence type="ECO:0000256" key="2">
    <source>
        <dbReference type="ARBA" id="ARBA00022723"/>
    </source>
</evidence>
<dbReference type="GO" id="GO:0000981">
    <property type="term" value="F:DNA-binding transcription factor activity, RNA polymerase II-specific"/>
    <property type="evidence" value="ECO:0007669"/>
    <property type="project" value="InterPro"/>
</dbReference>
<reference evidence="6 7" key="1">
    <citation type="submission" date="2015-01" db="EMBL/GenBank/DDBJ databases">
        <title>The Genome Sequence of Exophiala spinifera CBS89968.</title>
        <authorList>
            <consortium name="The Broad Institute Genomics Platform"/>
            <person name="Cuomo C."/>
            <person name="de Hoog S."/>
            <person name="Gorbushina A."/>
            <person name="Stielow B."/>
            <person name="Teixiera M."/>
            <person name="Abouelleil A."/>
            <person name="Chapman S.B."/>
            <person name="Priest M."/>
            <person name="Young S.K."/>
            <person name="Wortman J."/>
            <person name="Nusbaum C."/>
            <person name="Birren B."/>
        </authorList>
    </citation>
    <scope>NUCLEOTIDE SEQUENCE [LARGE SCALE GENOMIC DNA]</scope>
    <source>
        <strain evidence="6 7">CBS 89968</strain>
    </source>
</reference>
<comment type="subcellular location">
    <subcellularLocation>
        <location evidence="1">Nucleus</location>
    </subcellularLocation>
</comment>
<dbReference type="InterPro" id="IPR050815">
    <property type="entry name" value="TF_fung"/>
</dbReference>
<evidence type="ECO:0000256" key="1">
    <source>
        <dbReference type="ARBA" id="ARBA00004123"/>
    </source>
</evidence>
<proteinExistence type="predicted"/>
<protein>
    <recommendedName>
        <fullName evidence="8">Transcription factor domain-containing protein</fullName>
    </recommendedName>
</protein>